<dbReference type="AlphaFoldDB" id="A0A0G1J3W8"/>
<gene>
    <name evidence="2" type="ORF">UW26_C0014G0012</name>
</gene>
<protein>
    <submittedName>
        <fullName evidence="2">Uncharacterized protein</fullName>
    </submittedName>
</protein>
<organism evidence="2 3">
    <name type="scientific">Candidatus Collierbacteria bacterium GW2011_GWF1_44_12</name>
    <dbReference type="NCBI Taxonomy" id="1618402"/>
    <lineage>
        <taxon>Bacteria</taxon>
        <taxon>Candidatus Collieribacteriota</taxon>
    </lineage>
</organism>
<sequence>MSKKETLETARNLVLGFESEYLRLLQHEIDTLKGCGCHHCLIQALYWEERYLIELHRQTSRKKLPSKPVEKQTQKDQGQGGAVSIPEEYWAIPLDDEMIGFNLIKYIESLDIKDHWVLFHFSAYNIWTYYDKKGIPHYYDQDGDRLIPG</sequence>
<evidence type="ECO:0000256" key="1">
    <source>
        <dbReference type="SAM" id="MobiDB-lite"/>
    </source>
</evidence>
<comment type="caution">
    <text evidence="2">The sequence shown here is derived from an EMBL/GenBank/DDBJ whole genome shotgun (WGS) entry which is preliminary data.</text>
</comment>
<dbReference type="EMBL" id="LCHQ01000014">
    <property type="protein sequence ID" value="KKT38692.1"/>
    <property type="molecule type" value="Genomic_DNA"/>
</dbReference>
<dbReference type="Proteomes" id="UP000034097">
    <property type="component" value="Unassembled WGS sequence"/>
</dbReference>
<evidence type="ECO:0000313" key="2">
    <source>
        <dbReference type="EMBL" id="KKT38692.1"/>
    </source>
</evidence>
<name>A0A0G1J3W8_9BACT</name>
<evidence type="ECO:0000313" key="3">
    <source>
        <dbReference type="Proteomes" id="UP000034097"/>
    </source>
</evidence>
<accession>A0A0G1J3W8</accession>
<reference evidence="2 3" key="1">
    <citation type="journal article" date="2015" name="Nature">
        <title>rRNA introns, odd ribosomes, and small enigmatic genomes across a large radiation of phyla.</title>
        <authorList>
            <person name="Brown C.T."/>
            <person name="Hug L.A."/>
            <person name="Thomas B.C."/>
            <person name="Sharon I."/>
            <person name="Castelle C.J."/>
            <person name="Singh A."/>
            <person name="Wilkins M.J."/>
            <person name="Williams K.H."/>
            <person name="Banfield J.F."/>
        </authorList>
    </citation>
    <scope>NUCLEOTIDE SEQUENCE [LARGE SCALE GENOMIC DNA]</scope>
</reference>
<proteinExistence type="predicted"/>
<feature type="region of interest" description="Disordered" evidence="1">
    <location>
        <begin position="63"/>
        <end position="82"/>
    </location>
</feature>